<dbReference type="InterPro" id="IPR019587">
    <property type="entry name" value="Polyketide_cyclase/dehydratase"/>
</dbReference>
<dbReference type="Proteomes" id="UP000029549">
    <property type="component" value="Unassembled WGS sequence"/>
</dbReference>
<dbReference type="GeneID" id="69559877"/>
<dbReference type="Proteomes" id="UP000029567">
    <property type="component" value="Unassembled WGS sequence"/>
</dbReference>
<dbReference type="EMBL" id="AWTN01000002">
    <property type="protein sequence ID" value="KGH00385.1"/>
    <property type="molecule type" value="Genomic_DNA"/>
</dbReference>
<proteinExistence type="predicted"/>
<sequence>MTKAANLVTSIKVEINAPASVVWEVLADLENYRLWNRFCPDIRCGLKLNDLVEMKTRHPLTGEVWPVNEYLVAFEPEQLLSWEQRPVPENKDAARRDQYIEAIDANRCTYFTTDQFLGLNADTIMREHGAWVKIAFDQVAEDVKHRAEELHFARTRAAF</sequence>
<dbReference type="Pfam" id="PF10604">
    <property type="entry name" value="Polyketide_cyc2"/>
    <property type="match status" value="1"/>
</dbReference>
<evidence type="ECO:0000313" key="3">
    <source>
        <dbReference type="Proteomes" id="UP000029549"/>
    </source>
</evidence>
<dbReference type="Gene3D" id="3.30.530.20">
    <property type="match status" value="1"/>
</dbReference>
<evidence type="ECO:0000313" key="4">
    <source>
        <dbReference type="Proteomes" id="UP000029567"/>
    </source>
</evidence>
<keyword evidence="3" id="KW-1185">Reference proteome</keyword>
<dbReference type="SUPFAM" id="SSF55961">
    <property type="entry name" value="Bet v1-like"/>
    <property type="match status" value="1"/>
</dbReference>
<dbReference type="KEGG" id="ctt:CtCNB1_2023"/>
<dbReference type="AlphaFoldDB" id="A0A096DQE5"/>
<dbReference type="InterPro" id="IPR023393">
    <property type="entry name" value="START-like_dom_sf"/>
</dbReference>
<gene>
    <name evidence="1" type="ORF">P245_03215</name>
    <name evidence="2" type="ORF">P608_24220</name>
</gene>
<reference evidence="3 4" key="1">
    <citation type="submission" date="2013-09" db="EMBL/GenBank/DDBJ databases">
        <title>High correlation between genotypes and phenotypes of environmental bacteria Comamonas testosteroni strains.</title>
        <authorList>
            <person name="Liu L."/>
            <person name="Zhu W."/>
            <person name="Xia X."/>
            <person name="Xu B."/>
            <person name="Luo M."/>
            <person name="Wang G."/>
        </authorList>
    </citation>
    <scope>NUCLEOTIDE SEQUENCE [LARGE SCALE GENOMIC DNA]</scope>
    <source>
        <strain evidence="2 3">DF2</strain>
        <strain evidence="1 4">JL14</strain>
    </source>
</reference>
<dbReference type="CDD" id="cd07822">
    <property type="entry name" value="SRPBCC_4"/>
    <property type="match status" value="1"/>
</dbReference>
<evidence type="ECO:0000313" key="2">
    <source>
        <dbReference type="EMBL" id="KGH04634.1"/>
    </source>
</evidence>
<comment type="caution">
    <text evidence="2">The sequence shown here is derived from an EMBL/GenBank/DDBJ whole genome shotgun (WGS) entry which is preliminary data.</text>
</comment>
<name>A0A096DQE5_9BURK</name>
<dbReference type="RefSeq" id="WP_003079789.1">
    <property type="nucleotide sequence ID" value="NC_013446.2"/>
</dbReference>
<dbReference type="EMBL" id="AWTP01000155">
    <property type="protein sequence ID" value="KGH04634.1"/>
    <property type="molecule type" value="Genomic_DNA"/>
</dbReference>
<accession>A0A096DQE5</accession>
<accession>D0J762</accession>
<evidence type="ECO:0000313" key="1">
    <source>
        <dbReference type="EMBL" id="KGH00385.1"/>
    </source>
</evidence>
<dbReference type="OrthoDB" id="191189at2"/>
<protein>
    <submittedName>
        <fullName evidence="2">Polyketide cyclase</fullName>
    </submittedName>
</protein>
<organism evidence="2 3">
    <name type="scientific">Comamonas thiooxydans</name>
    <dbReference type="NCBI Taxonomy" id="363952"/>
    <lineage>
        <taxon>Bacteria</taxon>
        <taxon>Pseudomonadati</taxon>
        <taxon>Pseudomonadota</taxon>
        <taxon>Betaproteobacteria</taxon>
        <taxon>Burkholderiales</taxon>
        <taxon>Comamonadaceae</taxon>
        <taxon>Comamonas</taxon>
    </lineage>
</organism>
<accession>A0A0K6HNT6</accession>